<evidence type="ECO:0000313" key="1">
    <source>
        <dbReference type="EMBL" id="KZP26243.1"/>
    </source>
</evidence>
<dbReference type="Proteomes" id="UP000076532">
    <property type="component" value="Unassembled WGS sequence"/>
</dbReference>
<proteinExistence type="predicted"/>
<dbReference type="OrthoDB" id="3252135at2759"/>
<protein>
    <recommendedName>
        <fullName evidence="3">Arrestin-like N-terminal domain-containing protein</fullName>
    </recommendedName>
</protein>
<reference evidence="1 2" key="1">
    <citation type="journal article" date="2016" name="Mol. Biol. Evol.">
        <title>Comparative Genomics of Early-Diverging Mushroom-Forming Fungi Provides Insights into the Origins of Lignocellulose Decay Capabilities.</title>
        <authorList>
            <person name="Nagy L.G."/>
            <person name="Riley R."/>
            <person name="Tritt A."/>
            <person name="Adam C."/>
            <person name="Daum C."/>
            <person name="Floudas D."/>
            <person name="Sun H."/>
            <person name="Yadav J.S."/>
            <person name="Pangilinan J."/>
            <person name="Larsson K.H."/>
            <person name="Matsuura K."/>
            <person name="Barry K."/>
            <person name="Labutti K."/>
            <person name="Kuo R."/>
            <person name="Ohm R.A."/>
            <person name="Bhattacharya S.S."/>
            <person name="Shirouzu T."/>
            <person name="Yoshinaga Y."/>
            <person name="Martin F.M."/>
            <person name="Grigoriev I.V."/>
            <person name="Hibbett D.S."/>
        </authorList>
    </citation>
    <scope>NUCLEOTIDE SEQUENCE [LARGE SCALE GENOMIC DNA]</scope>
    <source>
        <strain evidence="1 2">CBS 109695</strain>
    </source>
</reference>
<evidence type="ECO:0000313" key="2">
    <source>
        <dbReference type="Proteomes" id="UP000076532"/>
    </source>
</evidence>
<keyword evidence="2" id="KW-1185">Reference proteome</keyword>
<dbReference type="STRING" id="436010.A0A166PMF4"/>
<evidence type="ECO:0008006" key="3">
    <source>
        <dbReference type="Google" id="ProtNLM"/>
    </source>
</evidence>
<gene>
    <name evidence="1" type="ORF">FIBSPDRAFT_928895</name>
</gene>
<name>A0A166PMF4_9AGAM</name>
<accession>A0A166PMF4</accession>
<dbReference type="EMBL" id="KV417516">
    <property type="protein sequence ID" value="KZP26243.1"/>
    <property type="molecule type" value="Genomic_DNA"/>
</dbReference>
<sequence length="343" mass="38294">MLPGDVTNTSEAPQYSAELAFDERILERTLSLERTVPTGTYFRTGEHFQLTLKEQADGVSVPSYGRHGMIKGELFISNPGGIVSIDIKLEGHLEMALGGVRRPASTEFFTFKRNIWPPFPSGSTPMPCPAHHYFEMKLPPTYHGRIDKELTLPSSCEISLPECFVSFTVDLDYRPEMLPPRPVLPLDIAFSESEISVPSAWHEVKSTMKTRYNSGIQPIQCHNTAATVKSNIVRVQLMRNIHTNSYGSQVRKTVPIGEGELYALPPRNPGPNGAEVLEWEGNVRCTGDVTVGGFTVDDILTIRDYMVLHVHPPNSHSSPLVEMQSMQQLLLVDDHWSIDSRHS</sequence>
<organism evidence="1 2">
    <name type="scientific">Athelia psychrophila</name>
    <dbReference type="NCBI Taxonomy" id="1759441"/>
    <lineage>
        <taxon>Eukaryota</taxon>
        <taxon>Fungi</taxon>
        <taxon>Dikarya</taxon>
        <taxon>Basidiomycota</taxon>
        <taxon>Agaricomycotina</taxon>
        <taxon>Agaricomycetes</taxon>
        <taxon>Agaricomycetidae</taxon>
        <taxon>Atheliales</taxon>
        <taxon>Atheliaceae</taxon>
        <taxon>Athelia</taxon>
    </lineage>
</organism>
<dbReference type="AlphaFoldDB" id="A0A166PMF4"/>